<dbReference type="Proteomes" id="UP000000759">
    <property type="component" value="Chromosome 14"/>
</dbReference>
<keyword evidence="2 8" id="KW-0812">Transmembrane</keyword>
<dbReference type="EMBL" id="CM000616">
    <property type="protein sequence ID" value="EEC46571.1"/>
    <property type="molecule type" value="Genomic_DNA"/>
</dbReference>
<dbReference type="InParanoid" id="B7G485"/>
<keyword evidence="3" id="KW-0735">Signal-anchor</keyword>
<evidence type="ECO:0000256" key="3">
    <source>
        <dbReference type="ARBA" id="ARBA00022968"/>
    </source>
</evidence>
<keyword evidence="10" id="KW-1185">Reference proteome</keyword>
<sequence>MPSVKRRSSVVPVSHGVHESNGNANGSPQHHGISPLSGIALASGGPTSFDPPTASLFPSADTTHGGEKGRLWRRRRKRWQRRLRIGYGRWQRLLLQVFLLLLLAVFCGFVVRVFVFRNSSSVSSTETDALPSIPFQTNFPDAPVCHSLSPDDVSYTLVTQLSQDRLWMMEHHCQRWGPSHPMSIAVFTNQTVAEVRSQLVALGCAPEQLASVQTLPSTAAAVSDYPVNVLRNLAFRAVTTTHIVYVDVDFWPSADLHATLSGARIRHALAQNERTALVIPAFQLQRQCRAWKECPDQNVPVMPTHKAALERLSRNRQAFPFDPTNVGGHGSTKYRAWIKSQPDGVLLEIPCVLSNRYEPYLVVRYCDVLPPFQEAFSGYGKNKMTWVLQLLHTGYRLFQIPQSFVTHYPHLDSPSRMAWNGGRGGAPLPKPRAADGAPNRMRGNGDSAAGTVDWLRYRRGRVDHVFVQFREWLRTMVTDARVVPYCESAEDDDGRLWIDHDTDTPPVRKRLNPNEQVGDAGLPRTSR</sequence>
<dbReference type="Pfam" id="PF13896">
    <property type="entry name" value="Glyco_transf_49"/>
    <property type="match status" value="1"/>
</dbReference>
<evidence type="ECO:0008006" key="11">
    <source>
        <dbReference type="Google" id="ProtNLM"/>
    </source>
</evidence>
<feature type="region of interest" description="Disordered" evidence="7">
    <location>
        <begin position="422"/>
        <end position="445"/>
    </location>
</feature>
<evidence type="ECO:0000256" key="5">
    <source>
        <dbReference type="ARBA" id="ARBA00023136"/>
    </source>
</evidence>
<organism evidence="9 10">
    <name type="scientific">Phaeodactylum tricornutum (strain CCAP 1055/1)</name>
    <dbReference type="NCBI Taxonomy" id="556484"/>
    <lineage>
        <taxon>Eukaryota</taxon>
        <taxon>Sar</taxon>
        <taxon>Stramenopiles</taxon>
        <taxon>Ochrophyta</taxon>
        <taxon>Bacillariophyta</taxon>
        <taxon>Bacillariophyceae</taxon>
        <taxon>Bacillariophycidae</taxon>
        <taxon>Naviculales</taxon>
        <taxon>Phaeodactylaceae</taxon>
        <taxon>Phaeodactylum</taxon>
    </lineage>
</organism>
<dbReference type="AlphaFoldDB" id="B7G485"/>
<feature type="region of interest" description="Disordered" evidence="7">
    <location>
        <begin position="1"/>
        <end position="37"/>
    </location>
</feature>
<gene>
    <name evidence="9" type="ORF">PHATRDRAFT_37855</name>
</gene>
<evidence type="ECO:0000256" key="8">
    <source>
        <dbReference type="SAM" id="Phobius"/>
    </source>
</evidence>
<dbReference type="PANTHER" id="PTHR12270">
    <property type="entry name" value="GLYCOSYLTRANSFERASE-RELATED"/>
    <property type="match status" value="1"/>
</dbReference>
<protein>
    <recommendedName>
        <fullName evidence="11">Glycosyltransferase-like protein LARGE2</fullName>
    </recommendedName>
</protein>
<comment type="subcellular location">
    <subcellularLocation>
        <location evidence="1">Membrane</location>
        <topology evidence="1">Single-pass type II membrane protein</topology>
    </subcellularLocation>
</comment>
<dbReference type="PaxDb" id="2850-Phatr37855"/>
<evidence type="ECO:0000256" key="2">
    <source>
        <dbReference type="ARBA" id="ARBA00022692"/>
    </source>
</evidence>
<dbReference type="KEGG" id="pti:PHATRDRAFT_37855"/>
<dbReference type="RefSeq" id="XP_002182031.1">
    <property type="nucleotide sequence ID" value="XM_002181995.1"/>
</dbReference>
<dbReference type="OrthoDB" id="40401at2759"/>
<dbReference type="OMA" id="NRYEPYL"/>
<evidence type="ECO:0000256" key="1">
    <source>
        <dbReference type="ARBA" id="ARBA00004606"/>
    </source>
</evidence>
<dbReference type="SUPFAM" id="SSF53448">
    <property type="entry name" value="Nucleotide-diphospho-sugar transferases"/>
    <property type="match status" value="1"/>
</dbReference>
<dbReference type="GO" id="GO:0016020">
    <property type="term" value="C:membrane"/>
    <property type="evidence" value="ECO:0007669"/>
    <property type="project" value="UniProtKB-SubCell"/>
</dbReference>
<dbReference type="eggNOG" id="KOG3765">
    <property type="taxonomic scope" value="Eukaryota"/>
</dbReference>
<evidence type="ECO:0000313" key="9">
    <source>
        <dbReference type="EMBL" id="EEC46571.1"/>
    </source>
</evidence>
<evidence type="ECO:0000313" key="10">
    <source>
        <dbReference type="Proteomes" id="UP000000759"/>
    </source>
</evidence>
<dbReference type="InterPro" id="IPR029044">
    <property type="entry name" value="Nucleotide-diphossugar_trans"/>
</dbReference>
<keyword evidence="5 8" id="KW-0472">Membrane</keyword>
<dbReference type="GeneID" id="7202655"/>
<accession>B7G485</accession>
<dbReference type="GO" id="GO:0015020">
    <property type="term" value="F:glucuronosyltransferase activity"/>
    <property type="evidence" value="ECO:0007669"/>
    <property type="project" value="TreeGrafter"/>
</dbReference>
<reference evidence="10" key="2">
    <citation type="submission" date="2008-08" db="EMBL/GenBank/DDBJ databases">
        <authorList>
            <consortium name="Diatom Consortium"/>
            <person name="Grigoriev I."/>
            <person name="Grimwood J."/>
            <person name="Kuo A."/>
            <person name="Otillar R.P."/>
            <person name="Salamov A."/>
            <person name="Detter J.C."/>
            <person name="Lindquist E."/>
            <person name="Shapiro H."/>
            <person name="Lucas S."/>
            <person name="Glavina del Rio T."/>
            <person name="Pitluck S."/>
            <person name="Rokhsar D."/>
            <person name="Bowler C."/>
        </authorList>
    </citation>
    <scope>GENOME REANNOTATION</scope>
    <source>
        <strain evidence="10">CCAP 1055/1</strain>
    </source>
</reference>
<feature type="region of interest" description="Disordered" evidence="7">
    <location>
        <begin position="495"/>
        <end position="527"/>
    </location>
</feature>
<dbReference type="PANTHER" id="PTHR12270:SF52">
    <property type="entry name" value="GLYCOSYLTRANSFERASE-LIKE PROTEIN GNT13-RELATED"/>
    <property type="match status" value="1"/>
</dbReference>
<feature type="region of interest" description="Disordered" evidence="7">
    <location>
        <begin position="52"/>
        <end position="71"/>
    </location>
</feature>
<reference evidence="9 10" key="1">
    <citation type="journal article" date="2008" name="Nature">
        <title>The Phaeodactylum genome reveals the evolutionary history of diatom genomes.</title>
        <authorList>
            <person name="Bowler C."/>
            <person name="Allen A.E."/>
            <person name="Badger J.H."/>
            <person name="Grimwood J."/>
            <person name="Jabbari K."/>
            <person name="Kuo A."/>
            <person name="Maheswari U."/>
            <person name="Martens C."/>
            <person name="Maumus F."/>
            <person name="Otillar R.P."/>
            <person name="Rayko E."/>
            <person name="Salamov A."/>
            <person name="Vandepoele K."/>
            <person name="Beszteri B."/>
            <person name="Gruber A."/>
            <person name="Heijde M."/>
            <person name="Katinka M."/>
            <person name="Mock T."/>
            <person name="Valentin K."/>
            <person name="Verret F."/>
            <person name="Berges J.A."/>
            <person name="Brownlee C."/>
            <person name="Cadoret J.P."/>
            <person name="Chiovitti A."/>
            <person name="Choi C.J."/>
            <person name="Coesel S."/>
            <person name="De Martino A."/>
            <person name="Detter J.C."/>
            <person name="Durkin C."/>
            <person name="Falciatore A."/>
            <person name="Fournet J."/>
            <person name="Haruta M."/>
            <person name="Huysman M.J."/>
            <person name="Jenkins B.D."/>
            <person name="Jiroutova K."/>
            <person name="Jorgensen R.E."/>
            <person name="Joubert Y."/>
            <person name="Kaplan A."/>
            <person name="Kroger N."/>
            <person name="Kroth P.G."/>
            <person name="La Roche J."/>
            <person name="Lindquist E."/>
            <person name="Lommer M."/>
            <person name="Martin-Jezequel V."/>
            <person name="Lopez P.J."/>
            <person name="Lucas S."/>
            <person name="Mangogna M."/>
            <person name="McGinnis K."/>
            <person name="Medlin L.K."/>
            <person name="Montsant A."/>
            <person name="Oudot-Le Secq M.P."/>
            <person name="Napoli C."/>
            <person name="Obornik M."/>
            <person name="Parker M.S."/>
            <person name="Petit J.L."/>
            <person name="Porcel B.M."/>
            <person name="Poulsen N."/>
            <person name="Robison M."/>
            <person name="Rychlewski L."/>
            <person name="Rynearson T.A."/>
            <person name="Schmutz J."/>
            <person name="Shapiro H."/>
            <person name="Siaut M."/>
            <person name="Stanley M."/>
            <person name="Sussman M.R."/>
            <person name="Taylor A.R."/>
            <person name="Vardi A."/>
            <person name="von Dassow P."/>
            <person name="Vyverman W."/>
            <person name="Willis A."/>
            <person name="Wyrwicz L.S."/>
            <person name="Rokhsar D.S."/>
            <person name="Weissenbach J."/>
            <person name="Armbrust E.V."/>
            <person name="Green B.R."/>
            <person name="Van de Peer Y."/>
            <person name="Grigoriev I.V."/>
        </authorList>
    </citation>
    <scope>NUCLEOTIDE SEQUENCE [LARGE SCALE GENOMIC DNA]</scope>
    <source>
        <strain evidence="9 10">CCAP 1055/1</strain>
    </source>
</reference>
<name>B7G485_PHATC</name>
<dbReference type="InterPro" id="IPR051292">
    <property type="entry name" value="Xyl/GlcA_transferase"/>
</dbReference>
<evidence type="ECO:0000256" key="4">
    <source>
        <dbReference type="ARBA" id="ARBA00022989"/>
    </source>
</evidence>
<evidence type="ECO:0000256" key="7">
    <source>
        <dbReference type="SAM" id="MobiDB-lite"/>
    </source>
</evidence>
<proteinExistence type="predicted"/>
<dbReference type="GO" id="GO:0035269">
    <property type="term" value="P:protein O-linked glycosylation via mannose"/>
    <property type="evidence" value="ECO:0007669"/>
    <property type="project" value="TreeGrafter"/>
</dbReference>
<keyword evidence="6" id="KW-0325">Glycoprotein</keyword>
<dbReference type="HOGENOM" id="CLU_517291_0_0_1"/>
<feature type="transmembrane region" description="Helical" evidence="8">
    <location>
        <begin position="93"/>
        <end position="115"/>
    </location>
</feature>
<dbReference type="GO" id="GO:0042285">
    <property type="term" value="F:xylosyltransferase activity"/>
    <property type="evidence" value="ECO:0007669"/>
    <property type="project" value="TreeGrafter"/>
</dbReference>
<evidence type="ECO:0000256" key="6">
    <source>
        <dbReference type="ARBA" id="ARBA00023180"/>
    </source>
</evidence>
<keyword evidence="4 8" id="KW-1133">Transmembrane helix</keyword>